<protein>
    <recommendedName>
        <fullName evidence="1">Putative Se/S carrier protein-like domain-containing protein</fullName>
    </recommendedName>
</protein>
<dbReference type="Proteomes" id="UP000236434">
    <property type="component" value="Unassembled WGS sequence"/>
</dbReference>
<evidence type="ECO:0000313" key="2">
    <source>
        <dbReference type="EMBL" id="PNR98101.1"/>
    </source>
</evidence>
<dbReference type="EMBL" id="AZRL01000003">
    <property type="protein sequence ID" value="PNR98101.1"/>
    <property type="molecule type" value="Genomic_DNA"/>
</dbReference>
<dbReference type="OrthoDB" id="48883at2"/>
<sequence length="93" mass="10797">MYKLSKDLRTTLDLDLVLLNENYQILEIKEMLAKNGVFCKIFPSPKSVLQACAPVICFSSKDKEKVIYILDENGVKYDLVKLEKDIIWELLRT</sequence>
<name>A0A2K1P5P4_9BACT</name>
<dbReference type="Pfam" id="PF11823">
    <property type="entry name" value="Se_S_carrier"/>
    <property type="match status" value="1"/>
</dbReference>
<dbReference type="AlphaFoldDB" id="A0A2K1P5P4"/>
<reference evidence="2 3" key="1">
    <citation type="submission" date="2013-12" db="EMBL/GenBank/DDBJ databases">
        <title>Comparative genomics of Petrotoga isolates.</title>
        <authorList>
            <person name="Nesbo C.L."/>
            <person name="Charchuk R."/>
            <person name="Chow K."/>
        </authorList>
    </citation>
    <scope>NUCLEOTIDE SEQUENCE [LARGE SCALE GENOMIC DNA]</scope>
    <source>
        <strain evidence="2 3">DSM 13574</strain>
    </source>
</reference>
<evidence type="ECO:0000313" key="3">
    <source>
        <dbReference type="Proteomes" id="UP000236434"/>
    </source>
</evidence>
<proteinExistence type="predicted"/>
<dbReference type="RefSeq" id="WP_103066166.1">
    <property type="nucleotide sequence ID" value="NZ_AZRL01000003.1"/>
</dbReference>
<evidence type="ECO:0000259" key="1">
    <source>
        <dbReference type="Pfam" id="PF11823"/>
    </source>
</evidence>
<dbReference type="InterPro" id="IPR021778">
    <property type="entry name" value="Se/S_carrier-like"/>
</dbReference>
<comment type="caution">
    <text evidence="2">The sequence shown here is derived from an EMBL/GenBank/DDBJ whole genome shotgun (WGS) entry which is preliminary data.</text>
</comment>
<organism evidence="2 3">
    <name type="scientific">Petrotoga olearia DSM 13574</name>
    <dbReference type="NCBI Taxonomy" id="1122955"/>
    <lineage>
        <taxon>Bacteria</taxon>
        <taxon>Thermotogati</taxon>
        <taxon>Thermotogota</taxon>
        <taxon>Thermotogae</taxon>
        <taxon>Petrotogales</taxon>
        <taxon>Petrotogaceae</taxon>
        <taxon>Petrotoga</taxon>
    </lineage>
</organism>
<accession>A0A2K1P5P4</accession>
<feature type="domain" description="Putative Se/S carrier protein-like" evidence="1">
    <location>
        <begin position="17"/>
        <end position="78"/>
    </location>
</feature>
<gene>
    <name evidence="2" type="ORF">X929_00790</name>
</gene>